<accession>A0A914QTX7</accession>
<reference evidence="2" key="1">
    <citation type="submission" date="2022-11" db="UniProtKB">
        <authorList>
            <consortium name="WormBaseParasite"/>
        </authorList>
    </citation>
    <scope>IDENTIFICATION</scope>
</reference>
<dbReference type="AlphaFoldDB" id="A0A914QTX7"/>
<evidence type="ECO:0000313" key="1">
    <source>
        <dbReference type="Proteomes" id="UP000887578"/>
    </source>
</evidence>
<sequence length="103" mass="12009">MFVFLRDYFVSYEHCGEDPSEFKCLIDNFQFIDAKTVGALMAVDMKNEGYRVFLIPYGQKHANFCNEVKSVKPTFFEFSYICVISIWSFHSKFIPVFCATKNA</sequence>
<dbReference type="Proteomes" id="UP000887578">
    <property type="component" value="Unplaced"/>
</dbReference>
<protein>
    <submittedName>
        <fullName evidence="2">Uncharacterized protein</fullName>
    </submittedName>
</protein>
<evidence type="ECO:0000313" key="2">
    <source>
        <dbReference type="WBParaSite" id="PDA_v2.g739.t1"/>
    </source>
</evidence>
<organism evidence="1 2">
    <name type="scientific">Panagrolaimus davidi</name>
    <dbReference type="NCBI Taxonomy" id="227884"/>
    <lineage>
        <taxon>Eukaryota</taxon>
        <taxon>Metazoa</taxon>
        <taxon>Ecdysozoa</taxon>
        <taxon>Nematoda</taxon>
        <taxon>Chromadorea</taxon>
        <taxon>Rhabditida</taxon>
        <taxon>Tylenchina</taxon>
        <taxon>Panagrolaimomorpha</taxon>
        <taxon>Panagrolaimoidea</taxon>
        <taxon>Panagrolaimidae</taxon>
        <taxon>Panagrolaimus</taxon>
    </lineage>
</organism>
<proteinExistence type="predicted"/>
<name>A0A914QTX7_9BILA</name>
<dbReference type="WBParaSite" id="PDA_v2.g739.t1">
    <property type="protein sequence ID" value="PDA_v2.g739.t1"/>
    <property type="gene ID" value="PDA_v2.g739"/>
</dbReference>
<keyword evidence="1" id="KW-1185">Reference proteome</keyword>